<evidence type="ECO:0000256" key="3">
    <source>
        <dbReference type="ARBA" id="ARBA00023163"/>
    </source>
</evidence>
<sequence length="176" mass="18878">MGKRNDTPHSTSVSTGDPSASTRESGITISETNIEELTAWRQAISGEAAARAARRADADAHARLRELADRTHELLSDADAYRTADAAFHLAIAELSGSRRLLEAEQGIQDELTRIISTHPGGTEARSTPGELHDPLTRAIVAGDAGRAREEFRIHAQATADMCLIFTSEGGRPEGH</sequence>
<keyword evidence="7" id="KW-1185">Reference proteome</keyword>
<dbReference type="SUPFAM" id="SSF48008">
    <property type="entry name" value="GntR ligand-binding domain-like"/>
    <property type="match status" value="1"/>
</dbReference>
<evidence type="ECO:0000256" key="4">
    <source>
        <dbReference type="SAM" id="MobiDB-lite"/>
    </source>
</evidence>
<evidence type="ECO:0000256" key="1">
    <source>
        <dbReference type="ARBA" id="ARBA00023015"/>
    </source>
</evidence>
<evidence type="ECO:0000313" key="6">
    <source>
        <dbReference type="EMBL" id="MEB8339863.1"/>
    </source>
</evidence>
<dbReference type="InterPro" id="IPR008920">
    <property type="entry name" value="TF_FadR/GntR_C"/>
</dbReference>
<keyword evidence="1" id="KW-0805">Transcription regulation</keyword>
<keyword evidence="2" id="KW-0238">DNA-binding</keyword>
<dbReference type="RefSeq" id="WP_326018343.1">
    <property type="nucleotide sequence ID" value="NZ_JAOZYC010000125.1"/>
</dbReference>
<feature type="compositionally biased region" description="Polar residues" evidence="4">
    <location>
        <begin position="8"/>
        <end position="27"/>
    </location>
</feature>
<evidence type="ECO:0000313" key="7">
    <source>
        <dbReference type="Proteomes" id="UP001354931"/>
    </source>
</evidence>
<name>A0ABU6F765_9ACTN</name>
<evidence type="ECO:0000259" key="5">
    <source>
        <dbReference type="SMART" id="SM00895"/>
    </source>
</evidence>
<dbReference type="EMBL" id="JAOZYC010000125">
    <property type="protein sequence ID" value="MEB8339863.1"/>
    <property type="molecule type" value="Genomic_DNA"/>
</dbReference>
<keyword evidence="3" id="KW-0804">Transcription</keyword>
<dbReference type="SMART" id="SM00895">
    <property type="entry name" value="FCD"/>
    <property type="match status" value="1"/>
</dbReference>
<feature type="region of interest" description="Disordered" evidence="4">
    <location>
        <begin position="1"/>
        <end position="27"/>
    </location>
</feature>
<comment type="caution">
    <text evidence="6">The sequence shown here is derived from an EMBL/GenBank/DDBJ whole genome shotgun (WGS) entry which is preliminary data.</text>
</comment>
<proteinExistence type="predicted"/>
<gene>
    <name evidence="6" type="ORF">OKJ99_20445</name>
</gene>
<accession>A0ABU6F765</accession>
<dbReference type="Proteomes" id="UP001354931">
    <property type="component" value="Unassembled WGS sequence"/>
</dbReference>
<dbReference type="Gene3D" id="1.20.120.530">
    <property type="entry name" value="GntR ligand-binding domain-like"/>
    <property type="match status" value="1"/>
</dbReference>
<dbReference type="PANTHER" id="PTHR43537:SF5">
    <property type="entry name" value="UXU OPERON TRANSCRIPTIONAL REGULATOR"/>
    <property type="match status" value="1"/>
</dbReference>
<dbReference type="InterPro" id="IPR011711">
    <property type="entry name" value="GntR_C"/>
</dbReference>
<organism evidence="6 7">
    <name type="scientific">Streptomyces endophyticus</name>
    <dbReference type="NCBI Taxonomy" id="714166"/>
    <lineage>
        <taxon>Bacteria</taxon>
        <taxon>Bacillati</taxon>
        <taxon>Actinomycetota</taxon>
        <taxon>Actinomycetes</taxon>
        <taxon>Kitasatosporales</taxon>
        <taxon>Streptomycetaceae</taxon>
        <taxon>Streptomyces</taxon>
    </lineage>
</organism>
<dbReference type="Pfam" id="PF07729">
    <property type="entry name" value="FCD"/>
    <property type="match status" value="1"/>
</dbReference>
<reference evidence="6 7" key="1">
    <citation type="submission" date="2022-10" db="EMBL/GenBank/DDBJ databases">
        <authorList>
            <person name="Xie J."/>
            <person name="Shen N."/>
        </authorList>
    </citation>
    <scope>NUCLEOTIDE SEQUENCE [LARGE SCALE GENOMIC DNA]</scope>
    <source>
        <strain evidence="6 7">YIM65594</strain>
    </source>
</reference>
<evidence type="ECO:0000256" key="2">
    <source>
        <dbReference type="ARBA" id="ARBA00023125"/>
    </source>
</evidence>
<dbReference type="PANTHER" id="PTHR43537">
    <property type="entry name" value="TRANSCRIPTIONAL REGULATOR, GNTR FAMILY"/>
    <property type="match status" value="1"/>
</dbReference>
<protein>
    <submittedName>
        <fullName evidence="6">FCD domain-containing protein</fullName>
    </submittedName>
</protein>
<feature type="domain" description="GntR C-terminal" evidence="5">
    <location>
        <begin position="36"/>
        <end position="158"/>
    </location>
</feature>